<feature type="domain" description="N-acetyltransferase" evidence="1">
    <location>
        <begin position="11"/>
        <end position="151"/>
    </location>
</feature>
<keyword evidence="3" id="KW-1185">Reference proteome</keyword>
<name>A0A4R6UI51_9ACTN</name>
<accession>A0A4R6UI51</accession>
<dbReference type="RefSeq" id="WP_133743223.1">
    <property type="nucleotide sequence ID" value="NZ_SNYN01000026.1"/>
</dbReference>
<dbReference type="Pfam" id="PF13302">
    <property type="entry name" value="Acetyltransf_3"/>
    <property type="match status" value="1"/>
</dbReference>
<gene>
    <name evidence="2" type="ORF">EV190_12619</name>
</gene>
<dbReference type="PANTHER" id="PTHR43792">
    <property type="entry name" value="GNAT FAMILY, PUTATIVE (AFU_ORTHOLOGUE AFUA_3G00765)-RELATED-RELATED"/>
    <property type="match status" value="1"/>
</dbReference>
<evidence type="ECO:0000313" key="3">
    <source>
        <dbReference type="Proteomes" id="UP000295281"/>
    </source>
</evidence>
<reference evidence="2 3" key="1">
    <citation type="submission" date="2019-03" db="EMBL/GenBank/DDBJ databases">
        <title>Genomic Encyclopedia of Type Strains, Phase IV (KMG-IV): sequencing the most valuable type-strain genomes for metagenomic binning, comparative biology and taxonomic classification.</title>
        <authorList>
            <person name="Goeker M."/>
        </authorList>
    </citation>
    <scope>NUCLEOTIDE SEQUENCE [LARGE SCALE GENOMIC DNA]</scope>
    <source>
        <strain evidence="2 3">DSM 46770</strain>
    </source>
</reference>
<protein>
    <submittedName>
        <fullName evidence="2">Ribosomal-protein-alanine N-acetyltransferase</fullName>
    </submittedName>
</protein>
<keyword evidence="2" id="KW-0808">Transferase</keyword>
<dbReference type="GO" id="GO:0016747">
    <property type="term" value="F:acyltransferase activity, transferring groups other than amino-acyl groups"/>
    <property type="evidence" value="ECO:0007669"/>
    <property type="project" value="InterPro"/>
</dbReference>
<dbReference type="EMBL" id="SNYN01000026">
    <property type="protein sequence ID" value="TDQ46112.1"/>
    <property type="molecule type" value="Genomic_DNA"/>
</dbReference>
<dbReference type="InterPro" id="IPR016181">
    <property type="entry name" value="Acyl_CoA_acyltransferase"/>
</dbReference>
<dbReference type="PANTHER" id="PTHR43792:SF1">
    <property type="entry name" value="N-ACETYLTRANSFERASE DOMAIN-CONTAINING PROTEIN"/>
    <property type="match status" value="1"/>
</dbReference>
<dbReference type="SUPFAM" id="SSF55729">
    <property type="entry name" value="Acyl-CoA N-acyltransferases (Nat)"/>
    <property type="match status" value="1"/>
</dbReference>
<dbReference type="Proteomes" id="UP000295281">
    <property type="component" value="Unassembled WGS sequence"/>
</dbReference>
<dbReference type="InterPro" id="IPR000182">
    <property type="entry name" value="GNAT_dom"/>
</dbReference>
<proteinExistence type="predicted"/>
<evidence type="ECO:0000259" key="1">
    <source>
        <dbReference type="Pfam" id="PF13302"/>
    </source>
</evidence>
<comment type="caution">
    <text evidence="2">The sequence shown here is derived from an EMBL/GenBank/DDBJ whole genome shotgun (WGS) entry which is preliminary data.</text>
</comment>
<evidence type="ECO:0000313" key="2">
    <source>
        <dbReference type="EMBL" id="TDQ46112.1"/>
    </source>
</evidence>
<dbReference type="OrthoDB" id="3533156at2"/>
<dbReference type="Gene3D" id="3.40.630.30">
    <property type="match status" value="1"/>
</dbReference>
<organism evidence="2 3">
    <name type="scientific">Actinorugispora endophytica</name>
    <dbReference type="NCBI Taxonomy" id="1605990"/>
    <lineage>
        <taxon>Bacteria</taxon>
        <taxon>Bacillati</taxon>
        <taxon>Actinomycetota</taxon>
        <taxon>Actinomycetes</taxon>
        <taxon>Streptosporangiales</taxon>
        <taxon>Nocardiopsidaceae</taxon>
        <taxon>Actinorugispora</taxon>
    </lineage>
</organism>
<dbReference type="InterPro" id="IPR051531">
    <property type="entry name" value="N-acetyltransferase"/>
</dbReference>
<sequence>MGDPPELRTERLLMRRWRDEDREPFAVLNADPEVMEFLATRNRQESDDMIDRFELSFEIYGFGLWALEALDGGGFIGLAGLSNVAFTAPFTPEVEVGWRLARKEWGKGYATEAGRAALTFGFTRAGLDEIVGIAPHGNRRHQRVMERLGMHRDPADDFTHPALPSDDPLAPHMLYRLTDREHAAR</sequence>
<dbReference type="AlphaFoldDB" id="A0A4R6UI51"/>